<proteinExistence type="inferred from homology"/>
<evidence type="ECO:0000256" key="7">
    <source>
        <dbReference type="ARBA" id="ARBA00022694"/>
    </source>
</evidence>
<accession>A0ABM0MEL6</accession>
<reference evidence="11" key="1">
    <citation type="submission" date="2025-08" db="UniProtKB">
        <authorList>
            <consortium name="RefSeq"/>
        </authorList>
    </citation>
    <scope>IDENTIFICATION</scope>
    <source>
        <tissue evidence="11">Testes</tissue>
    </source>
</reference>
<evidence type="ECO:0000256" key="6">
    <source>
        <dbReference type="ARBA" id="ARBA00022490"/>
    </source>
</evidence>
<evidence type="ECO:0000256" key="9">
    <source>
        <dbReference type="SAM" id="MobiDB-lite"/>
    </source>
</evidence>
<dbReference type="CDD" id="cd19494">
    <property type="entry name" value="Elp4"/>
    <property type="match status" value="1"/>
</dbReference>
<dbReference type="RefSeq" id="XP_006818457.1">
    <property type="nucleotide sequence ID" value="XM_006818394.1"/>
</dbReference>
<keyword evidence="8" id="KW-0539">Nucleus</keyword>
<evidence type="ECO:0000256" key="4">
    <source>
        <dbReference type="ARBA" id="ARBA00007573"/>
    </source>
</evidence>
<feature type="region of interest" description="Disordered" evidence="9">
    <location>
        <begin position="1"/>
        <end position="24"/>
    </location>
</feature>
<keyword evidence="7" id="KW-0819">tRNA processing</keyword>
<comment type="pathway">
    <text evidence="3">tRNA modification; 5-methoxycarbonylmethyl-2-thiouridine-tRNA biosynthesis.</text>
</comment>
<name>A0ABM0MEL6_SACKO</name>
<dbReference type="PANTHER" id="PTHR12896:SF1">
    <property type="entry name" value="ELONGATOR COMPLEX PROTEIN 4"/>
    <property type="match status" value="1"/>
</dbReference>
<comment type="similarity">
    <text evidence="4">Belongs to the ELP4 family.</text>
</comment>
<dbReference type="Gene3D" id="3.40.50.300">
    <property type="entry name" value="P-loop containing nucleotide triphosphate hydrolases"/>
    <property type="match status" value="2"/>
</dbReference>
<protein>
    <recommendedName>
        <fullName evidence="5">Elongator complex protein 4</fullName>
    </recommendedName>
</protein>
<keyword evidence="10" id="KW-1185">Reference proteome</keyword>
<evidence type="ECO:0000256" key="1">
    <source>
        <dbReference type="ARBA" id="ARBA00004123"/>
    </source>
</evidence>
<gene>
    <name evidence="11" type="primary">LOC102806670</name>
</gene>
<dbReference type="Pfam" id="PF05625">
    <property type="entry name" value="PAXNEB"/>
    <property type="match status" value="1"/>
</dbReference>
<feature type="compositionally biased region" description="Polar residues" evidence="9">
    <location>
        <begin position="8"/>
        <end position="21"/>
    </location>
</feature>
<evidence type="ECO:0000256" key="2">
    <source>
        <dbReference type="ARBA" id="ARBA00004496"/>
    </source>
</evidence>
<comment type="subcellular location">
    <subcellularLocation>
        <location evidence="2">Cytoplasm</location>
    </subcellularLocation>
    <subcellularLocation>
        <location evidence="1">Nucleus</location>
    </subcellularLocation>
</comment>
<evidence type="ECO:0000256" key="3">
    <source>
        <dbReference type="ARBA" id="ARBA00005043"/>
    </source>
</evidence>
<evidence type="ECO:0000256" key="8">
    <source>
        <dbReference type="ARBA" id="ARBA00023242"/>
    </source>
</evidence>
<sequence>MAAPIPSSMATSFQKKNQGKSTKIRGTRYSLHNSQLLISSGVPSLDYVIGGGIAVGTVFLVEEDMYGSYSNLLVKYFLAEGIVSGHEIFLAAADKRPDCTLKDLPHPLDVDLVKSVYEEREERDSGEKMKIAWRYESLPKHQSSQSGLHFGHYYDLSKTMKEELVTSVKCTCFYAQDRHLQQNLKSSCNMNPYYEELLHSIQRQIITNGYNSPSTDDESYIHRIENLTDTTVKLESFAGSEKEKYPVYKDYHGLFTIHKLPRLNSLTCHVPDSMDLAFKLKRKKLTIEKLHLPPDLSETVSRSQGESACASSLSKIKLDF</sequence>
<organism evidence="10 11">
    <name type="scientific">Saccoglossus kowalevskii</name>
    <name type="common">Acorn worm</name>
    <dbReference type="NCBI Taxonomy" id="10224"/>
    <lineage>
        <taxon>Eukaryota</taxon>
        <taxon>Metazoa</taxon>
        <taxon>Hemichordata</taxon>
        <taxon>Enteropneusta</taxon>
        <taxon>Harrimaniidae</taxon>
        <taxon>Saccoglossus</taxon>
    </lineage>
</organism>
<dbReference type="InterPro" id="IPR008728">
    <property type="entry name" value="Elongator_complex_protein_4"/>
</dbReference>
<dbReference type="PANTHER" id="PTHR12896">
    <property type="entry name" value="PAX6 NEIGHBOR PROTEIN PAXNEB"/>
    <property type="match status" value="1"/>
</dbReference>
<dbReference type="InterPro" id="IPR027417">
    <property type="entry name" value="P-loop_NTPase"/>
</dbReference>
<keyword evidence="6" id="KW-0963">Cytoplasm</keyword>
<evidence type="ECO:0000256" key="5">
    <source>
        <dbReference type="ARBA" id="ARBA00020265"/>
    </source>
</evidence>
<dbReference type="GeneID" id="102806670"/>
<dbReference type="Proteomes" id="UP000694865">
    <property type="component" value="Unplaced"/>
</dbReference>
<evidence type="ECO:0000313" key="10">
    <source>
        <dbReference type="Proteomes" id="UP000694865"/>
    </source>
</evidence>
<evidence type="ECO:0000313" key="11">
    <source>
        <dbReference type="RefSeq" id="XP_006818457.1"/>
    </source>
</evidence>